<reference evidence="2 3" key="1">
    <citation type="submission" date="2021-02" db="EMBL/GenBank/DDBJ databases">
        <authorList>
            <person name="Vanwijnsberghe S."/>
        </authorList>
    </citation>
    <scope>NUCLEOTIDE SEQUENCE [LARGE SCALE GENOMIC DNA]</scope>
    <source>
        <strain evidence="2 3">LMG 31837</strain>
    </source>
</reference>
<evidence type="ECO:0000313" key="3">
    <source>
        <dbReference type="Proteomes" id="UP000672526"/>
    </source>
</evidence>
<gene>
    <name evidence="2" type="ORF">R69888_06465</name>
</gene>
<keyword evidence="3" id="KW-1185">Reference proteome</keyword>
<accession>A0ABM8SRW0</accession>
<sequence>MLIAQVSARLPTFKKTLGRPAFSAPKEVPLGDCPPRGDLVRSARGGGG</sequence>
<proteinExistence type="predicted"/>
<name>A0ABM8SRW0_9BURK</name>
<comment type="caution">
    <text evidence="2">The sequence shown here is derived from an EMBL/GenBank/DDBJ whole genome shotgun (WGS) entry which is preliminary data.</text>
</comment>
<organism evidence="2 3">
    <name type="scientific">Paraburkholderia haematera</name>
    <dbReference type="NCBI Taxonomy" id="2793077"/>
    <lineage>
        <taxon>Bacteria</taxon>
        <taxon>Pseudomonadati</taxon>
        <taxon>Pseudomonadota</taxon>
        <taxon>Betaproteobacteria</taxon>
        <taxon>Burkholderiales</taxon>
        <taxon>Burkholderiaceae</taxon>
        <taxon>Paraburkholderia</taxon>
    </lineage>
</organism>
<evidence type="ECO:0000256" key="1">
    <source>
        <dbReference type="SAM" id="MobiDB-lite"/>
    </source>
</evidence>
<dbReference type="EMBL" id="CAJNBK010000035">
    <property type="protein sequence ID" value="CAE6828862.1"/>
    <property type="molecule type" value="Genomic_DNA"/>
</dbReference>
<evidence type="ECO:0000313" key="2">
    <source>
        <dbReference type="EMBL" id="CAE6828862.1"/>
    </source>
</evidence>
<protein>
    <submittedName>
        <fullName evidence="2">Uncharacterized protein</fullName>
    </submittedName>
</protein>
<dbReference type="Proteomes" id="UP000672526">
    <property type="component" value="Unassembled WGS sequence"/>
</dbReference>
<feature type="region of interest" description="Disordered" evidence="1">
    <location>
        <begin position="23"/>
        <end position="48"/>
    </location>
</feature>